<accession>A0ABR3Q2P2</accession>
<gene>
    <name evidence="2" type="ORF">Q8F55_005828</name>
</gene>
<proteinExistence type="predicted"/>
<keyword evidence="3" id="KW-1185">Reference proteome</keyword>
<evidence type="ECO:0000313" key="3">
    <source>
        <dbReference type="Proteomes" id="UP001565368"/>
    </source>
</evidence>
<comment type="caution">
    <text evidence="2">The sequence shown here is derived from an EMBL/GenBank/DDBJ whole genome shotgun (WGS) entry which is preliminary data.</text>
</comment>
<evidence type="ECO:0000313" key="2">
    <source>
        <dbReference type="EMBL" id="KAL1409004.1"/>
    </source>
</evidence>
<feature type="compositionally biased region" description="Low complexity" evidence="1">
    <location>
        <begin position="64"/>
        <end position="75"/>
    </location>
</feature>
<organism evidence="2 3">
    <name type="scientific">Vanrija albida</name>
    <dbReference type="NCBI Taxonomy" id="181172"/>
    <lineage>
        <taxon>Eukaryota</taxon>
        <taxon>Fungi</taxon>
        <taxon>Dikarya</taxon>
        <taxon>Basidiomycota</taxon>
        <taxon>Agaricomycotina</taxon>
        <taxon>Tremellomycetes</taxon>
        <taxon>Trichosporonales</taxon>
        <taxon>Trichosporonaceae</taxon>
        <taxon>Vanrija</taxon>
    </lineage>
</organism>
<feature type="region of interest" description="Disordered" evidence="1">
    <location>
        <begin position="60"/>
        <end position="91"/>
    </location>
</feature>
<evidence type="ECO:0000256" key="1">
    <source>
        <dbReference type="SAM" id="MobiDB-lite"/>
    </source>
</evidence>
<dbReference type="Proteomes" id="UP001565368">
    <property type="component" value="Unassembled WGS sequence"/>
</dbReference>
<dbReference type="EMBL" id="JBBXJM010000004">
    <property type="protein sequence ID" value="KAL1409004.1"/>
    <property type="molecule type" value="Genomic_DNA"/>
</dbReference>
<dbReference type="GeneID" id="95986871"/>
<evidence type="ECO:0008006" key="4">
    <source>
        <dbReference type="Google" id="ProtNLM"/>
    </source>
</evidence>
<protein>
    <recommendedName>
        <fullName evidence="4">BRCT domain-containing protein</fullName>
    </recommendedName>
</protein>
<dbReference type="RefSeq" id="XP_069208948.1">
    <property type="nucleotide sequence ID" value="XM_069354306.1"/>
</dbReference>
<reference evidence="2 3" key="1">
    <citation type="submission" date="2023-08" db="EMBL/GenBank/DDBJ databases">
        <title>Annotated Genome Sequence of Vanrija albida AlHP1.</title>
        <authorList>
            <person name="Herzog R."/>
        </authorList>
    </citation>
    <scope>NUCLEOTIDE SEQUENCE [LARGE SCALE GENOMIC DNA]</scope>
    <source>
        <strain evidence="2 3">AlHP1</strain>
    </source>
</reference>
<name>A0ABR3Q2P2_9TREE</name>
<sequence length="323" mass="36376">MRRSHPHRRLFTDWSFFVQPSPPDAPSSTELISDIDEHGGNIVYTPYKANVIVVYGGDAGAAAPSSSPPRSSSLHHSPHLHHSSHGTSSSKHREWDYHSLVHHFADVQGSRKTFWTEPQAPHLVVTPDWVDMCIRAGKVSAWRGNPAYDRWIVCALVGPSEMPIEDVPDDQDDSPTDTMLTSYENSVAPGGPKLPSHASLLAMLAGGSDPASPPTKRPLQARIHLYTLEQIEAKLRKPRFPPGESKRDFGRLLNNFCSRGGESIKDLLDRLQEGEIPNAKSLYKKHRLWIAEEVKRVKLLNERREYLERIQRISARNREREGE</sequence>